<dbReference type="PROSITE" id="PS50097">
    <property type="entry name" value="BTB"/>
    <property type="match status" value="1"/>
</dbReference>
<evidence type="ECO:0000313" key="4">
    <source>
        <dbReference type="Proteomes" id="UP000292702"/>
    </source>
</evidence>
<organism evidence="3 4">
    <name type="scientific">Steccherinum ochraceum</name>
    <dbReference type="NCBI Taxonomy" id="92696"/>
    <lineage>
        <taxon>Eukaryota</taxon>
        <taxon>Fungi</taxon>
        <taxon>Dikarya</taxon>
        <taxon>Basidiomycota</taxon>
        <taxon>Agaricomycotina</taxon>
        <taxon>Agaricomycetes</taxon>
        <taxon>Polyporales</taxon>
        <taxon>Steccherinaceae</taxon>
        <taxon>Steccherinum</taxon>
    </lineage>
</organism>
<sequence>MDYFTDSQTMDLFAELEAAGMTDAFMLRGQQHEPDAIDRDDSATPKPEEAATPVGSPMSEAPPSLQLPTPPQPLYSVSLSFHSEFQWNTLGPDTILISSDRVIFYAHTPVLLAASQNAFNGLLSDEGIESGREITAGPMIIVAVPAHSTLFNVILHTIYGMSCTQYRPPLGVLLEAVTELKTYGIPQGEFISPHKPIFHHILAETPRNPINVFLVASENDLELLAAATSAHLHSLHLPSITDEMANRMGPRYLKRLVNLHIDRLQYLKHVLLDPPKMHEDTVNCGFVEQKKLARAWAFAAASLVWDIRPGE</sequence>
<evidence type="ECO:0000313" key="3">
    <source>
        <dbReference type="EMBL" id="TCD64953.1"/>
    </source>
</evidence>
<feature type="compositionally biased region" description="Basic and acidic residues" evidence="1">
    <location>
        <begin position="33"/>
        <end position="49"/>
    </location>
</feature>
<dbReference type="EMBL" id="RWJN01000206">
    <property type="protein sequence ID" value="TCD64953.1"/>
    <property type="molecule type" value="Genomic_DNA"/>
</dbReference>
<evidence type="ECO:0000259" key="2">
    <source>
        <dbReference type="PROSITE" id="PS50097"/>
    </source>
</evidence>
<reference evidence="3 4" key="1">
    <citation type="submission" date="2018-11" db="EMBL/GenBank/DDBJ databases">
        <title>Genome assembly of Steccherinum ochraceum LE-BIN_3174, the white-rot fungus of the Steccherinaceae family (The Residual Polyporoid clade, Polyporales, Basidiomycota).</title>
        <authorList>
            <person name="Fedorova T.V."/>
            <person name="Glazunova O.A."/>
            <person name="Landesman E.O."/>
            <person name="Moiseenko K.V."/>
            <person name="Psurtseva N.V."/>
            <person name="Savinova O.S."/>
            <person name="Shakhova N.V."/>
            <person name="Tyazhelova T.V."/>
            <person name="Vasina D.V."/>
        </authorList>
    </citation>
    <scope>NUCLEOTIDE SEQUENCE [LARGE SCALE GENOMIC DNA]</scope>
    <source>
        <strain evidence="3 4">LE-BIN_3174</strain>
    </source>
</reference>
<gene>
    <name evidence="3" type="ORF">EIP91_003411</name>
</gene>
<proteinExistence type="predicted"/>
<dbReference type="InterPro" id="IPR000210">
    <property type="entry name" value="BTB/POZ_dom"/>
</dbReference>
<comment type="caution">
    <text evidence="3">The sequence shown here is derived from an EMBL/GenBank/DDBJ whole genome shotgun (WGS) entry which is preliminary data.</text>
</comment>
<dbReference type="AlphaFoldDB" id="A0A4R0RE13"/>
<evidence type="ECO:0000256" key="1">
    <source>
        <dbReference type="SAM" id="MobiDB-lite"/>
    </source>
</evidence>
<protein>
    <recommendedName>
        <fullName evidence="2">BTB domain-containing protein</fullName>
    </recommendedName>
</protein>
<feature type="region of interest" description="Disordered" evidence="1">
    <location>
        <begin position="33"/>
        <end position="69"/>
    </location>
</feature>
<name>A0A4R0RE13_9APHY</name>
<accession>A0A4R0RE13</accession>
<keyword evidence="4" id="KW-1185">Reference proteome</keyword>
<dbReference type="STRING" id="92696.A0A4R0RE13"/>
<dbReference type="Proteomes" id="UP000292702">
    <property type="component" value="Unassembled WGS sequence"/>
</dbReference>
<dbReference type="OrthoDB" id="3265815at2759"/>
<feature type="domain" description="BTB" evidence="2">
    <location>
        <begin position="92"/>
        <end position="159"/>
    </location>
</feature>